<dbReference type="PANTHER" id="PTHR36849">
    <property type="entry name" value="CYTOPLASMIC PROTEIN-RELATED"/>
    <property type="match status" value="1"/>
</dbReference>
<evidence type="ECO:0000313" key="2">
    <source>
        <dbReference type="Proteomes" id="UP000181884"/>
    </source>
</evidence>
<name>A0A1L8RJ01_9ENTE</name>
<dbReference type="EMBL" id="JXKH01000002">
    <property type="protein sequence ID" value="OJG19694.1"/>
    <property type="molecule type" value="Genomic_DNA"/>
</dbReference>
<evidence type="ECO:0008006" key="3">
    <source>
        <dbReference type="Google" id="ProtNLM"/>
    </source>
</evidence>
<dbReference type="InterPro" id="IPR052552">
    <property type="entry name" value="YeaO-like"/>
</dbReference>
<dbReference type="Pfam" id="PF22752">
    <property type="entry name" value="DUF488-N3i"/>
    <property type="match status" value="1"/>
</dbReference>
<dbReference type="STRING" id="214095.RU97_GL001265"/>
<dbReference type="PANTHER" id="PTHR36849:SF1">
    <property type="entry name" value="CYTOPLASMIC PROTEIN"/>
    <property type="match status" value="1"/>
</dbReference>
<proteinExistence type="predicted"/>
<comment type="caution">
    <text evidence="1">The sequence shown here is derived from an EMBL/GenBank/DDBJ whole genome shotgun (WGS) entry which is preliminary data.</text>
</comment>
<dbReference type="Proteomes" id="UP000181884">
    <property type="component" value="Unassembled WGS sequence"/>
</dbReference>
<organism evidence="1 2">
    <name type="scientific">Enterococcus canis</name>
    <dbReference type="NCBI Taxonomy" id="214095"/>
    <lineage>
        <taxon>Bacteria</taxon>
        <taxon>Bacillati</taxon>
        <taxon>Bacillota</taxon>
        <taxon>Bacilli</taxon>
        <taxon>Lactobacillales</taxon>
        <taxon>Enterococcaceae</taxon>
        <taxon>Enterococcus</taxon>
    </lineage>
</organism>
<dbReference type="AlphaFoldDB" id="A0A1L8RJ01"/>
<protein>
    <recommendedName>
        <fullName evidence="3">MarR family transcriptional regulator</fullName>
    </recommendedName>
</protein>
<reference evidence="1 2" key="1">
    <citation type="submission" date="2014-12" db="EMBL/GenBank/DDBJ databases">
        <title>Draft genome sequences of 29 type strains of Enterococci.</title>
        <authorList>
            <person name="Zhong Z."/>
            <person name="Sun Z."/>
            <person name="Liu W."/>
            <person name="Zhang W."/>
            <person name="Zhang H."/>
        </authorList>
    </citation>
    <scope>NUCLEOTIDE SEQUENCE [LARGE SCALE GENOMIC DNA]</scope>
    <source>
        <strain evidence="1 2">DSM 17029</strain>
    </source>
</reference>
<keyword evidence="2" id="KW-1185">Reference proteome</keyword>
<sequence>MDVMFQVKRIYEAVSPEDGYRVLVDRIWPRGESKEKAHLDLWLKEVAPDTELRKWFGHDPEKFAAFKEKYTASLATDPEKKAAFAQLQEIGQTHSKVTLLYSAKDEVHNNADVLLELLTE</sequence>
<evidence type="ECO:0000313" key="1">
    <source>
        <dbReference type="EMBL" id="OJG19694.1"/>
    </source>
</evidence>
<accession>A0A1L8RJ01</accession>
<gene>
    <name evidence="1" type="ORF">RU97_GL001265</name>
</gene>